<evidence type="ECO:0000256" key="1">
    <source>
        <dbReference type="SAM" id="SignalP"/>
    </source>
</evidence>
<keyword evidence="1" id="KW-0732">Signal</keyword>
<dbReference type="RefSeq" id="WP_317994914.1">
    <property type="nucleotide sequence ID" value="NZ_AP025523.1"/>
</dbReference>
<dbReference type="AlphaFoldDB" id="A0AAN1XZM3"/>
<feature type="chain" id="PRO_5042882281" evidence="1">
    <location>
        <begin position="23"/>
        <end position="155"/>
    </location>
</feature>
<accession>A0AAN1XZM3</accession>
<feature type="signal peptide" evidence="1">
    <location>
        <begin position="1"/>
        <end position="22"/>
    </location>
</feature>
<sequence length="155" mass="15449">MRTASVFSAAALAVCVTTAGLAAVAAAATPNPGNAAALATAKAQLVTLRAMHGSGAGGTVQLSVIGRTRTRVVVRIPQGGAYALTLHPGSDCNDNRALAQSLALAPLNAAGTGAPTSSTVVDVPLETLRSGDYVVDVRKATERSAVAQACARLTR</sequence>
<dbReference type="Proteomes" id="UP001317532">
    <property type="component" value="Chromosome"/>
</dbReference>
<protein>
    <submittedName>
        <fullName evidence="2">Uncharacterized protein</fullName>
    </submittedName>
</protein>
<keyword evidence="3" id="KW-1185">Reference proteome</keyword>
<reference evidence="2 3" key="1">
    <citation type="journal article" date="2022" name="ISME Commun">
        <title>Vulcanimicrobium alpinus gen. nov. sp. nov., the first cultivated representative of the candidate phylum 'Eremiobacterota', is a metabolically versatile aerobic anoxygenic phototroph.</title>
        <authorList>
            <person name="Yabe S."/>
            <person name="Muto K."/>
            <person name="Abe K."/>
            <person name="Yokota A."/>
            <person name="Staudigel H."/>
            <person name="Tebo B.M."/>
        </authorList>
    </citation>
    <scope>NUCLEOTIDE SEQUENCE [LARGE SCALE GENOMIC DNA]</scope>
    <source>
        <strain evidence="2 3">WC8-2</strain>
    </source>
</reference>
<proteinExistence type="predicted"/>
<evidence type="ECO:0000313" key="3">
    <source>
        <dbReference type="Proteomes" id="UP001317532"/>
    </source>
</evidence>
<name>A0AAN1XZM3_UNVUL</name>
<evidence type="ECO:0000313" key="2">
    <source>
        <dbReference type="EMBL" id="BDE07313.1"/>
    </source>
</evidence>
<organism evidence="2 3">
    <name type="scientific">Vulcanimicrobium alpinum</name>
    <dbReference type="NCBI Taxonomy" id="3016050"/>
    <lineage>
        <taxon>Bacteria</taxon>
        <taxon>Bacillati</taxon>
        <taxon>Vulcanimicrobiota</taxon>
        <taxon>Vulcanimicrobiia</taxon>
        <taxon>Vulcanimicrobiales</taxon>
        <taxon>Vulcanimicrobiaceae</taxon>
        <taxon>Vulcanimicrobium</taxon>
    </lineage>
</organism>
<gene>
    <name evidence="2" type="ORF">WPS_25890</name>
</gene>
<dbReference type="EMBL" id="AP025523">
    <property type="protein sequence ID" value="BDE07313.1"/>
    <property type="molecule type" value="Genomic_DNA"/>
</dbReference>
<dbReference type="KEGG" id="vab:WPS_25890"/>